<dbReference type="SMART" id="SM00344">
    <property type="entry name" value="HTH_ASNC"/>
    <property type="match status" value="1"/>
</dbReference>
<dbReference type="Pfam" id="PF01037">
    <property type="entry name" value="AsnC_trans_reg"/>
    <property type="match status" value="1"/>
</dbReference>
<dbReference type="Gene3D" id="1.10.10.10">
    <property type="entry name" value="Winged helix-like DNA-binding domain superfamily/Winged helix DNA-binding domain"/>
    <property type="match status" value="1"/>
</dbReference>
<dbReference type="InterPro" id="IPR011991">
    <property type="entry name" value="ArsR-like_HTH"/>
</dbReference>
<dbReference type="InterPro" id="IPR036388">
    <property type="entry name" value="WH-like_DNA-bd_sf"/>
</dbReference>
<evidence type="ECO:0000256" key="2">
    <source>
        <dbReference type="ARBA" id="ARBA00023125"/>
    </source>
</evidence>
<dbReference type="InterPro" id="IPR011008">
    <property type="entry name" value="Dimeric_a/b-barrel"/>
</dbReference>
<dbReference type="PANTHER" id="PTHR30154:SF34">
    <property type="entry name" value="TRANSCRIPTIONAL REGULATOR AZLB"/>
    <property type="match status" value="1"/>
</dbReference>
<evidence type="ECO:0000256" key="3">
    <source>
        <dbReference type="ARBA" id="ARBA00023163"/>
    </source>
</evidence>
<dbReference type="AlphaFoldDB" id="A0A382V1T1"/>
<dbReference type="InterPro" id="IPR000485">
    <property type="entry name" value="AsnC-type_HTH_dom"/>
</dbReference>
<dbReference type="PROSITE" id="PS50956">
    <property type="entry name" value="HTH_ASNC_2"/>
    <property type="match status" value="1"/>
</dbReference>
<dbReference type="GO" id="GO:0043565">
    <property type="term" value="F:sequence-specific DNA binding"/>
    <property type="evidence" value="ECO:0007669"/>
    <property type="project" value="InterPro"/>
</dbReference>
<protein>
    <recommendedName>
        <fullName evidence="4">HTH asnC-type domain-containing protein</fullName>
    </recommendedName>
</protein>
<name>A0A382V1T1_9ZZZZ</name>
<dbReference type="CDD" id="cd00090">
    <property type="entry name" value="HTH_ARSR"/>
    <property type="match status" value="1"/>
</dbReference>
<dbReference type="EMBL" id="UINC01148231">
    <property type="protein sequence ID" value="SVD40005.1"/>
    <property type="molecule type" value="Genomic_DNA"/>
</dbReference>
<dbReference type="GO" id="GO:0005829">
    <property type="term" value="C:cytosol"/>
    <property type="evidence" value="ECO:0007669"/>
    <property type="project" value="TreeGrafter"/>
</dbReference>
<dbReference type="InterPro" id="IPR036390">
    <property type="entry name" value="WH_DNA-bd_sf"/>
</dbReference>
<organism evidence="5">
    <name type="scientific">marine metagenome</name>
    <dbReference type="NCBI Taxonomy" id="408172"/>
    <lineage>
        <taxon>unclassified sequences</taxon>
        <taxon>metagenomes</taxon>
        <taxon>ecological metagenomes</taxon>
    </lineage>
</organism>
<dbReference type="SUPFAM" id="SSF54909">
    <property type="entry name" value="Dimeric alpha+beta barrel"/>
    <property type="match status" value="1"/>
</dbReference>
<dbReference type="PANTHER" id="PTHR30154">
    <property type="entry name" value="LEUCINE-RESPONSIVE REGULATORY PROTEIN"/>
    <property type="match status" value="1"/>
</dbReference>
<reference evidence="5" key="1">
    <citation type="submission" date="2018-05" db="EMBL/GenBank/DDBJ databases">
        <authorList>
            <person name="Lanie J.A."/>
            <person name="Ng W.-L."/>
            <person name="Kazmierczak K.M."/>
            <person name="Andrzejewski T.M."/>
            <person name="Davidsen T.M."/>
            <person name="Wayne K.J."/>
            <person name="Tettelin H."/>
            <person name="Glass J.I."/>
            <person name="Rusch D."/>
            <person name="Podicherti R."/>
            <person name="Tsui H.-C.T."/>
            <person name="Winkler M.E."/>
        </authorList>
    </citation>
    <scope>NUCLEOTIDE SEQUENCE</scope>
</reference>
<dbReference type="PRINTS" id="PR00033">
    <property type="entry name" value="HTHASNC"/>
</dbReference>
<keyword evidence="2" id="KW-0238">DNA-binding</keyword>
<dbReference type="InterPro" id="IPR019887">
    <property type="entry name" value="Tscrpt_reg_AsnC/Lrp_C"/>
</dbReference>
<dbReference type="GO" id="GO:0043200">
    <property type="term" value="P:response to amino acid"/>
    <property type="evidence" value="ECO:0007669"/>
    <property type="project" value="TreeGrafter"/>
</dbReference>
<dbReference type="Gene3D" id="3.30.70.920">
    <property type="match status" value="1"/>
</dbReference>
<keyword evidence="3" id="KW-0804">Transcription</keyword>
<gene>
    <name evidence="5" type="ORF">METZ01_LOCUS392859</name>
</gene>
<sequence length="157" mass="18414">MIINNDMDQFDLKILKIIQVNNKITSETLAREVGLSSSACQRRINSMRKKKIIEKDVSILSRNKLDRNITIIVQVLSEKEGVEHDVQFKKTMFQAPEVMQCYYITGDYDYVLITTFKDMSEYEKFTRKYFLDNPNIKRFNSMVVMNKVKESLAIPVN</sequence>
<evidence type="ECO:0000256" key="1">
    <source>
        <dbReference type="ARBA" id="ARBA00023015"/>
    </source>
</evidence>
<keyword evidence="1" id="KW-0805">Transcription regulation</keyword>
<accession>A0A382V1T1</accession>
<dbReference type="Pfam" id="PF13412">
    <property type="entry name" value="HTH_24"/>
    <property type="match status" value="1"/>
</dbReference>
<evidence type="ECO:0000259" key="4">
    <source>
        <dbReference type="PROSITE" id="PS50956"/>
    </source>
</evidence>
<proteinExistence type="predicted"/>
<evidence type="ECO:0000313" key="5">
    <source>
        <dbReference type="EMBL" id="SVD40005.1"/>
    </source>
</evidence>
<dbReference type="SUPFAM" id="SSF46785">
    <property type="entry name" value="Winged helix' DNA-binding domain"/>
    <property type="match status" value="1"/>
</dbReference>
<dbReference type="InterPro" id="IPR019888">
    <property type="entry name" value="Tscrpt_reg_AsnC-like"/>
</dbReference>
<feature type="domain" description="HTH asnC-type" evidence="4">
    <location>
        <begin position="7"/>
        <end position="68"/>
    </location>
</feature>